<accession>A0A8D8BL27</accession>
<reference evidence="2" key="1">
    <citation type="submission" date="2021-05" db="EMBL/GenBank/DDBJ databases">
        <authorList>
            <person name="Alioto T."/>
            <person name="Alioto T."/>
            <person name="Gomez Garrido J."/>
        </authorList>
    </citation>
    <scope>NUCLEOTIDE SEQUENCE</scope>
</reference>
<feature type="compositionally biased region" description="Polar residues" evidence="1">
    <location>
        <begin position="89"/>
        <end position="106"/>
    </location>
</feature>
<dbReference type="EMBL" id="HBUE01076676">
    <property type="protein sequence ID" value="CAG6475450.1"/>
    <property type="molecule type" value="Transcribed_RNA"/>
</dbReference>
<dbReference type="AlphaFoldDB" id="A0A8D8BL27"/>
<feature type="compositionally biased region" description="Low complexity" evidence="1">
    <location>
        <begin position="56"/>
        <end position="70"/>
    </location>
</feature>
<name>A0A8D8BL27_CULPI</name>
<sequence length="215" mass="23325">MESAKPKGNYRGKKKPQREDQDVPEGTSGQTAGPCQGQQQKQQKSGQGGGGKYKQKQLLKQQQQQDLQQQTGEVSYNLSYWLEKDDQSHSTITGHTNIVTYNQQRPDPTVPAHRKVSGQSEARPCSSEELRRGRHPCQARGQLSRAELGQATREGLSLRRGHPAGGVPKMATGLLQPVPGRGPAEPVDCVRWPQECVHDAGDGPDGQGWGCGVAG</sequence>
<proteinExistence type="predicted"/>
<organism evidence="2">
    <name type="scientific">Culex pipiens</name>
    <name type="common">House mosquito</name>
    <dbReference type="NCBI Taxonomy" id="7175"/>
    <lineage>
        <taxon>Eukaryota</taxon>
        <taxon>Metazoa</taxon>
        <taxon>Ecdysozoa</taxon>
        <taxon>Arthropoda</taxon>
        <taxon>Hexapoda</taxon>
        <taxon>Insecta</taxon>
        <taxon>Pterygota</taxon>
        <taxon>Neoptera</taxon>
        <taxon>Endopterygota</taxon>
        <taxon>Diptera</taxon>
        <taxon>Nematocera</taxon>
        <taxon>Culicoidea</taxon>
        <taxon>Culicidae</taxon>
        <taxon>Culicinae</taxon>
        <taxon>Culicini</taxon>
        <taxon>Culex</taxon>
        <taxon>Culex</taxon>
    </lineage>
</organism>
<feature type="region of interest" description="Disordered" evidence="1">
    <location>
        <begin position="1"/>
        <end position="70"/>
    </location>
</feature>
<feature type="compositionally biased region" description="Low complexity" evidence="1">
    <location>
        <begin position="36"/>
        <end position="45"/>
    </location>
</feature>
<evidence type="ECO:0000313" key="2">
    <source>
        <dbReference type="EMBL" id="CAG6475450.1"/>
    </source>
</evidence>
<evidence type="ECO:0000256" key="1">
    <source>
        <dbReference type="SAM" id="MobiDB-lite"/>
    </source>
</evidence>
<feature type="region of interest" description="Disordered" evidence="1">
    <location>
        <begin position="87"/>
        <end position="180"/>
    </location>
</feature>
<protein>
    <submittedName>
        <fullName evidence="2">(northern house mosquito) hypothetical protein</fullName>
    </submittedName>
</protein>